<dbReference type="PANTHER" id="PTHR47723:SF19">
    <property type="entry name" value="POLYNUCLEOTIDYL TRANSFERASE, RIBONUCLEASE H-LIKE SUPERFAMILY PROTEIN"/>
    <property type="match status" value="1"/>
</dbReference>
<keyword evidence="4" id="KW-1185">Reference proteome</keyword>
<comment type="caution">
    <text evidence="3">The sequence shown here is derived from an EMBL/GenBank/DDBJ whole genome shotgun (WGS) entry which is preliminary data.</text>
</comment>
<gene>
    <name evidence="3" type="ORF">SO802_017912</name>
</gene>
<dbReference type="InterPro" id="IPR036397">
    <property type="entry name" value="RNaseH_sf"/>
</dbReference>
<dbReference type="Pfam" id="PF13966">
    <property type="entry name" value="zf-RVT"/>
    <property type="match status" value="1"/>
</dbReference>
<dbReference type="GO" id="GO:0003676">
    <property type="term" value="F:nucleic acid binding"/>
    <property type="evidence" value="ECO:0007669"/>
    <property type="project" value="InterPro"/>
</dbReference>
<protein>
    <recommendedName>
        <fullName evidence="5">RNase H type-1 domain-containing protein</fullName>
    </recommendedName>
</protein>
<evidence type="ECO:0000313" key="3">
    <source>
        <dbReference type="EMBL" id="KAK9998309.1"/>
    </source>
</evidence>
<feature type="domain" description="Reverse transcriptase zinc-binding" evidence="2">
    <location>
        <begin position="104"/>
        <end position="190"/>
    </location>
</feature>
<feature type="domain" description="RNase H type-1" evidence="1">
    <location>
        <begin position="253"/>
        <end position="373"/>
    </location>
</feature>
<dbReference type="InterPro" id="IPR026960">
    <property type="entry name" value="RVT-Znf"/>
</dbReference>
<dbReference type="EMBL" id="JAZDWU010000006">
    <property type="protein sequence ID" value="KAK9998309.1"/>
    <property type="molecule type" value="Genomic_DNA"/>
</dbReference>
<evidence type="ECO:0000259" key="1">
    <source>
        <dbReference type="Pfam" id="PF13456"/>
    </source>
</evidence>
<dbReference type="AlphaFoldDB" id="A0AAW2CMA7"/>
<dbReference type="SUPFAM" id="SSF53098">
    <property type="entry name" value="Ribonuclease H-like"/>
    <property type="match status" value="1"/>
</dbReference>
<dbReference type="Gene3D" id="3.30.420.10">
    <property type="entry name" value="Ribonuclease H-like superfamily/Ribonuclease H"/>
    <property type="match status" value="1"/>
</dbReference>
<accession>A0AAW2CMA7</accession>
<dbReference type="PANTHER" id="PTHR47723">
    <property type="entry name" value="OS05G0353850 PROTEIN"/>
    <property type="match status" value="1"/>
</dbReference>
<evidence type="ECO:0008006" key="5">
    <source>
        <dbReference type="Google" id="ProtNLM"/>
    </source>
</evidence>
<evidence type="ECO:0000259" key="2">
    <source>
        <dbReference type="Pfam" id="PF13966"/>
    </source>
</evidence>
<name>A0AAW2CMA7_9ROSI</name>
<reference evidence="3 4" key="1">
    <citation type="submission" date="2024-01" db="EMBL/GenBank/DDBJ databases">
        <title>A telomere-to-telomere, gap-free genome of sweet tea (Lithocarpus litseifolius).</title>
        <authorList>
            <person name="Zhou J."/>
        </authorList>
    </citation>
    <scope>NUCLEOTIDE SEQUENCE [LARGE SCALE GENOMIC DNA]</scope>
    <source>
        <strain evidence="3">Zhou-2022a</strain>
        <tissue evidence="3">Leaf</tissue>
    </source>
</reference>
<organism evidence="3 4">
    <name type="scientific">Lithocarpus litseifolius</name>
    <dbReference type="NCBI Taxonomy" id="425828"/>
    <lineage>
        <taxon>Eukaryota</taxon>
        <taxon>Viridiplantae</taxon>
        <taxon>Streptophyta</taxon>
        <taxon>Embryophyta</taxon>
        <taxon>Tracheophyta</taxon>
        <taxon>Spermatophyta</taxon>
        <taxon>Magnoliopsida</taxon>
        <taxon>eudicotyledons</taxon>
        <taxon>Gunneridae</taxon>
        <taxon>Pentapetalae</taxon>
        <taxon>rosids</taxon>
        <taxon>fabids</taxon>
        <taxon>Fagales</taxon>
        <taxon>Fagaceae</taxon>
        <taxon>Lithocarpus</taxon>
    </lineage>
</organism>
<sequence>MSTPAWAYRPKPPLHELSFRKSPIKKSRNIIQAPLRALIQGPLLEEEESFQVKEVFGLRGWDWFRISVQVPNDIHMEINAMPYSLGVSIEEDRLIWNGNKHGDFELKSVYSIAARCSEEEEEFMGLWVWKVDTLSRIKSFMWQCLHNNIGVGDCLFKRHLSELDRCPNCLREVETIVHRLRDYEMAKTTWTSLGVWPNSNFFEDSLHIWLEKCWALWSLVYFLHCVLNPKISGSRRITRIRWEKPSTGWVRLNIDGSALGNLGRASCGGIIWNDSGDWLGGFSRSIGVTTSFIAELWALRDGLTLCHNMHYPAVDIQTDAKAVVDVINNPSYSNRVALPIVDDCRQLISQLGQVWIGHCYREANFCADFLARKWALQNCCFSVYQDLPVDLLDFISADKEGVFCNRAIPDLAVCL</sequence>
<evidence type="ECO:0000313" key="4">
    <source>
        <dbReference type="Proteomes" id="UP001459277"/>
    </source>
</evidence>
<dbReference type="InterPro" id="IPR002156">
    <property type="entry name" value="RNaseH_domain"/>
</dbReference>
<dbReference type="InterPro" id="IPR012337">
    <property type="entry name" value="RNaseH-like_sf"/>
</dbReference>
<dbReference type="InterPro" id="IPR053151">
    <property type="entry name" value="RNase_H-like"/>
</dbReference>
<dbReference type="GO" id="GO:0004523">
    <property type="term" value="F:RNA-DNA hybrid ribonuclease activity"/>
    <property type="evidence" value="ECO:0007669"/>
    <property type="project" value="InterPro"/>
</dbReference>
<proteinExistence type="predicted"/>
<dbReference type="InterPro" id="IPR044730">
    <property type="entry name" value="RNase_H-like_dom_plant"/>
</dbReference>
<dbReference type="Proteomes" id="UP001459277">
    <property type="component" value="Unassembled WGS sequence"/>
</dbReference>
<dbReference type="Pfam" id="PF13456">
    <property type="entry name" value="RVT_3"/>
    <property type="match status" value="1"/>
</dbReference>
<dbReference type="CDD" id="cd06222">
    <property type="entry name" value="RNase_H_like"/>
    <property type="match status" value="1"/>
</dbReference>